<feature type="region of interest" description="Disordered" evidence="8">
    <location>
        <begin position="388"/>
        <end position="412"/>
    </location>
</feature>
<keyword evidence="6 9" id="KW-0472">Membrane</keyword>
<dbReference type="Proteomes" id="UP000614741">
    <property type="component" value="Unassembled WGS sequence"/>
</dbReference>
<evidence type="ECO:0000256" key="8">
    <source>
        <dbReference type="SAM" id="MobiDB-lite"/>
    </source>
</evidence>
<feature type="transmembrane region" description="Helical" evidence="9">
    <location>
        <begin position="142"/>
        <end position="162"/>
    </location>
</feature>
<evidence type="ECO:0000256" key="4">
    <source>
        <dbReference type="ARBA" id="ARBA00022692"/>
    </source>
</evidence>
<feature type="transmembrane region" description="Helical" evidence="9">
    <location>
        <begin position="204"/>
        <end position="224"/>
    </location>
</feature>
<dbReference type="Pfam" id="PF09594">
    <property type="entry name" value="GT87"/>
    <property type="match status" value="1"/>
</dbReference>
<organism evidence="10 11">
    <name type="scientific">Cellulomonas phragmiteti</name>
    <dbReference type="NCBI Taxonomy" id="478780"/>
    <lineage>
        <taxon>Bacteria</taxon>
        <taxon>Bacillati</taxon>
        <taxon>Actinomycetota</taxon>
        <taxon>Actinomycetes</taxon>
        <taxon>Micrococcales</taxon>
        <taxon>Cellulomonadaceae</taxon>
        <taxon>Cellulomonas</taxon>
    </lineage>
</organism>
<evidence type="ECO:0000313" key="10">
    <source>
        <dbReference type="EMBL" id="GIG40754.1"/>
    </source>
</evidence>
<keyword evidence="4 9" id="KW-0812">Transmembrane</keyword>
<dbReference type="EMBL" id="BONP01000015">
    <property type="protein sequence ID" value="GIG40754.1"/>
    <property type="molecule type" value="Genomic_DNA"/>
</dbReference>
<feature type="transmembrane region" description="Helical" evidence="9">
    <location>
        <begin position="99"/>
        <end position="130"/>
    </location>
</feature>
<evidence type="ECO:0000256" key="3">
    <source>
        <dbReference type="ARBA" id="ARBA00022679"/>
    </source>
</evidence>
<dbReference type="InterPro" id="IPR018584">
    <property type="entry name" value="GT87"/>
</dbReference>
<evidence type="ECO:0000256" key="1">
    <source>
        <dbReference type="ARBA" id="ARBA00004651"/>
    </source>
</evidence>
<reference evidence="10 11" key="1">
    <citation type="submission" date="2021-01" db="EMBL/GenBank/DDBJ databases">
        <title>Whole genome shotgun sequence of Cellulomonas phragmiteti NBRC 110785.</title>
        <authorList>
            <person name="Komaki H."/>
            <person name="Tamura T."/>
        </authorList>
    </citation>
    <scope>NUCLEOTIDE SEQUENCE [LARGE SCALE GENOMIC DNA]</scope>
    <source>
        <strain evidence="10 11">NBRC 110785</strain>
    </source>
</reference>
<dbReference type="RefSeq" id="WP_239069243.1">
    <property type="nucleotide sequence ID" value="NZ_BONP01000015.1"/>
</dbReference>
<feature type="compositionally biased region" description="Low complexity" evidence="8">
    <location>
        <begin position="392"/>
        <end position="407"/>
    </location>
</feature>
<comment type="subcellular location">
    <subcellularLocation>
        <location evidence="1">Cell membrane</location>
        <topology evidence="1">Multi-pass membrane protein</topology>
    </subcellularLocation>
</comment>
<comment type="similarity">
    <text evidence="7">Belongs to the glycosyltransferase 87 family.</text>
</comment>
<evidence type="ECO:0000313" key="11">
    <source>
        <dbReference type="Proteomes" id="UP000614741"/>
    </source>
</evidence>
<evidence type="ECO:0000256" key="7">
    <source>
        <dbReference type="ARBA" id="ARBA00024033"/>
    </source>
</evidence>
<proteinExistence type="inferred from homology"/>
<evidence type="ECO:0000256" key="5">
    <source>
        <dbReference type="ARBA" id="ARBA00022989"/>
    </source>
</evidence>
<feature type="transmembrane region" description="Helical" evidence="9">
    <location>
        <begin position="168"/>
        <end position="192"/>
    </location>
</feature>
<keyword evidence="2" id="KW-1003">Cell membrane</keyword>
<name>A0ABQ4DN35_9CELL</name>
<feature type="transmembrane region" description="Helical" evidence="9">
    <location>
        <begin position="42"/>
        <end position="61"/>
    </location>
</feature>
<protein>
    <recommendedName>
        <fullName evidence="12">DUF2029 domain-containing protein</fullName>
    </recommendedName>
</protein>
<evidence type="ECO:0000256" key="2">
    <source>
        <dbReference type="ARBA" id="ARBA00022475"/>
    </source>
</evidence>
<evidence type="ECO:0008006" key="12">
    <source>
        <dbReference type="Google" id="ProtNLM"/>
    </source>
</evidence>
<feature type="transmembrane region" description="Helical" evidence="9">
    <location>
        <begin position="244"/>
        <end position="265"/>
    </location>
</feature>
<keyword evidence="5 9" id="KW-1133">Transmembrane helix</keyword>
<feature type="transmembrane region" description="Helical" evidence="9">
    <location>
        <begin position="68"/>
        <end position="87"/>
    </location>
</feature>
<gene>
    <name evidence="10" type="ORF">Cph01nite_25160</name>
</gene>
<evidence type="ECO:0000256" key="9">
    <source>
        <dbReference type="SAM" id="Phobius"/>
    </source>
</evidence>
<sequence>MHGWLAHLGTGPMAGSFADVDLYRRWVEAGLTEGTWPVLDGPWVYPAGALLPILAPAVVGVTDAAPYAEAWCVLVTLLGAAAVALLLRAPRGHLAATWWLAFTALLGPVAMGRLEGVAAPLSIVALLLALRHPRAATALVTVAAWIKVAPGAAALPLLVAARRPWRDVVVPGLVVCAVVVGTVVALGGGAEVASFVRQQETRGLQVEAVAATPWLVAGLWTPTIRRDFDLVLITYEIHGPGTQATADALGALLPLAVLAVTGLLWWRRRQHGPRFWTEELPRLEVVLRGTFVLTLVLVVVNKVGSPQYMAWLAPPVAVALALGAPRWGRSALGLLGAAAATQWVYPWWYSEVIAGLPWTTSVLAARNVALVVLLVVAVRHLVRPWDAGPQDATSAAGGSPAADASGAVRGQPGQEVGLGAAVVDRGVG</sequence>
<comment type="caution">
    <text evidence="10">The sequence shown here is derived from an EMBL/GenBank/DDBJ whole genome shotgun (WGS) entry which is preliminary data.</text>
</comment>
<evidence type="ECO:0000256" key="6">
    <source>
        <dbReference type="ARBA" id="ARBA00023136"/>
    </source>
</evidence>
<accession>A0ABQ4DN35</accession>
<keyword evidence="11" id="KW-1185">Reference proteome</keyword>
<keyword evidence="3" id="KW-0808">Transferase</keyword>